<accession>A0A0B6ZCE8</accession>
<evidence type="ECO:0000313" key="1">
    <source>
        <dbReference type="EMBL" id="CEK66117.1"/>
    </source>
</evidence>
<proteinExistence type="predicted"/>
<feature type="non-terminal residue" evidence="1">
    <location>
        <position position="1"/>
    </location>
</feature>
<sequence>DSDLQNVFGTPSKLIASIVRPEPQKRPLDINGGVTAKSGKKMKIVINPTTQRLSVCTSSTPTLVGNCTAEQSKFLI</sequence>
<dbReference type="AlphaFoldDB" id="A0A0B6ZCE8"/>
<gene>
    <name evidence="1" type="primary">ORF57361</name>
</gene>
<protein>
    <submittedName>
        <fullName evidence="1">Uncharacterized protein</fullName>
    </submittedName>
</protein>
<reference evidence="1" key="1">
    <citation type="submission" date="2014-12" db="EMBL/GenBank/DDBJ databases">
        <title>Insight into the proteome of Arion vulgaris.</title>
        <authorList>
            <person name="Aradska J."/>
            <person name="Bulat T."/>
            <person name="Smidak R."/>
            <person name="Sarate P."/>
            <person name="Gangsoo J."/>
            <person name="Sialana F."/>
            <person name="Bilban M."/>
            <person name="Lubec G."/>
        </authorList>
    </citation>
    <scope>NUCLEOTIDE SEQUENCE</scope>
    <source>
        <tissue evidence="1">Skin</tissue>
    </source>
</reference>
<dbReference type="EMBL" id="HACG01019252">
    <property type="protein sequence ID" value="CEK66117.1"/>
    <property type="molecule type" value="Transcribed_RNA"/>
</dbReference>
<name>A0A0B6ZCE8_9EUPU</name>
<organism evidence="1">
    <name type="scientific">Arion vulgaris</name>
    <dbReference type="NCBI Taxonomy" id="1028688"/>
    <lineage>
        <taxon>Eukaryota</taxon>
        <taxon>Metazoa</taxon>
        <taxon>Spiralia</taxon>
        <taxon>Lophotrochozoa</taxon>
        <taxon>Mollusca</taxon>
        <taxon>Gastropoda</taxon>
        <taxon>Heterobranchia</taxon>
        <taxon>Euthyneura</taxon>
        <taxon>Panpulmonata</taxon>
        <taxon>Eupulmonata</taxon>
        <taxon>Stylommatophora</taxon>
        <taxon>Helicina</taxon>
        <taxon>Arionoidea</taxon>
        <taxon>Arionidae</taxon>
        <taxon>Arion</taxon>
    </lineage>
</organism>
<feature type="non-terminal residue" evidence="1">
    <location>
        <position position="76"/>
    </location>
</feature>